<proteinExistence type="inferred from homology"/>
<evidence type="ECO:0000256" key="1">
    <source>
        <dbReference type="ARBA" id="ARBA00004613"/>
    </source>
</evidence>
<dbReference type="GO" id="GO:0051431">
    <property type="term" value="F:corticotropin-releasing hormone receptor 2 binding"/>
    <property type="evidence" value="ECO:0007669"/>
    <property type="project" value="InterPro"/>
</dbReference>
<dbReference type="GO" id="GO:0005615">
    <property type="term" value="C:extracellular space"/>
    <property type="evidence" value="ECO:0007669"/>
    <property type="project" value="InterPro"/>
</dbReference>
<dbReference type="OrthoDB" id="9949770at2759"/>
<evidence type="ECO:0000313" key="10">
    <source>
        <dbReference type="Proteomes" id="UP001152803"/>
    </source>
</evidence>
<keyword evidence="6" id="KW-0732">Signal</keyword>
<sequence>MDDFTSCLKSVHVHQSCHRTSFEDLNWRLEDRMTRLRSLFLSAVLCTHISSVSSRLYASESTLVKNAVLSDTEKGDLQEDSLPDEGAFLFLPGDALSSVESRQKRMFFRNKYHLQTQQRGKLYQNSTKTDRWSKFTLSLDVPTTLMNILFNIAKTKNLQAKADENARLMARIGKRK</sequence>
<name>A0A9Q1CV69_CONCO</name>
<keyword evidence="5" id="KW-0372">Hormone</keyword>
<organism evidence="9 10">
    <name type="scientific">Conger conger</name>
    <name type="common">Conger eel</name>
    <name type="synonym">Muraena conger</name>
    <dbReference type="NCBI Taxonomy" id="82655"/>
    <lineage>
        <taxon>Eukaryota</taxon>
        <taxon>Metazoa</taxon>
        <taxon>Chordata</taxon>
        <taxon>Craniata</taxon>
        <taxon>Vertebrata</taxon>
        <taxon>Euteleostomi</taxon>
        <taxon>Actinopterygii</taxon>
        <taxon>Neopterygii</taxon>
        <taxon>Teleostei</taxon>
        <taxon>Anguilliformes</taxon>
        <taxon>Congridae</taxon>
        <taxon>Conger</taxon>
    </lineage>
</organism>
<comment type="caution">
    <text evidence="9">The sequence shown here is derived from an EMBL/GenBank/DDBJ whole genome shotgun (WGS) entry which is preliminary data.</text>
</comment>
<keyword evidence="10" id="KW-1185">Reference proteome</keyword>
<accession>A0A9Q1CV69</accession>
<dbReference type="PANTHER" id="PTHR17575:SF1">
    <property type="entry name" value="UROCORTIN-3"/>
    <property type="match status" value="1"/>
</dbReference>
<keyword evidence="4" id="KW-0964">Secreted</keyword>
<dbReference type="Proteomes" id="UP001152803">
    <property type="component" value="Unassembled WGS sequence"/>
</dbReference>
<dbReference type="GO" id="GO:0005179">
    <property type="term" value="F:hormone activity"/>
    <property type="evidence" value="ECO:0007669"/>
    <property type="project" value="UniProtKB-KW"/>
</dbReference>
<evidence type="ECO:0000256" key="6">
    <source>
        <dbReference type="ARBA" id="ARBA00022729"/>
    </source>
</evidence>
<dbReference type="Pfam" id="PF00473">
    <property type="entry name" value="CRF"/>
    <property type="match status" value="1"/>
</dbReference>
<evidence type="ECO:0000256" key="4">
    <source>
        <dbReference type="ARBA" id="ARBA00022525"/>
    </source>
</evidence>
<dbReference type="PANTHER" id="PTHR17575">
    <property type="entry name" value="UROCORTIN-2 AND 3"/>
    <property type="match status" value="1"/>
</dbReference>
<evidence type="ECO:0000256" key="2">
    <source>
        <dbReference type="ARBA" id="ARBA00009287"/>
    </source>
</evidence>
<protein>
    <recommendedName>
        <fullName evidence="8">Corticotropin-releasing factor domain-containing protein</fullName>
    </recommendedName>
</protein>
<evidence type="ECO:0000259" key="8">
    <source>
        <dbReference type="Pfam" id="PF00473"/>
    </source>
</evidence>
<comment type="subcellular location">
    <subcellularLocation>
        <location evidence="1">Secreted</location>
    </subcellularLocation>
</comment>
<dbReference type="GO" id="GO:0009755">
    <property type="term" value="P:hormone-mediated signaling pathway"/>
    <property type="evidence" value="ECO:0007669"/>
    <property type="project" value="TreeGrafter"/>
</dbReference>
<comment type="subunit">
    <text evidence="3">Binds with high affinity to CRF receptors 2-alpha and 2-beta.</text>
</comment>
<dbReference type="AlphaFoldDB" id="A0A9Q1CV69"/>
<evidence type="ECO:0000256" key="3">
    <source>
        <dbReference type="ARBA" id="ARBA00011328"/>
    </source>
</evidence>
<comment type="function">
    <text evidence="7">Suppresses food intake, delays gastric emptying and decreases heat-induced edema. Might represent an endogenous ligand for maintaining homeostasis after stress.</text>
</comment>
<dbReference type="GO" id="GO:0007586">
    <property type="term" value="P:digestion"/>
    <property type="evidence" value="ECO:0007669"/>
    <property type="project" value="InterPro"/>
</dbReference>
<feature type="domain" description="Corticotropin-releasing factor" evidence="8">
    <location>
        <begin position="135"/>
        <end position="172"/>
    </location>
</feature>
<dbReference type="GO" id="GO:0031669">
    <property type="term" value="P:cellular response to nutrient levels"/>
    <property type="evidence" value="ECO:0007669"/>
    <property type="project" value="TreeGrafter"/>
</dbReference>
<evidence type="ECO:0000313" key="9">
    <source>
        <dbReference type="EMBL" id="KAJ8249861.1"/>
    </source>
</evidence>
<reference evidence="9" key="1">
    <citation type="journal article" date="2023" name="Science">
        <title>Genome structures resolve the early diversification of teleost fishes.</title>
        <authorList>
            <person name="Parey E."/>
            <person name="Louis A."/>
            <person name="Montfort J."/>
            <person name="Bouchez O."/>
            <person name="Roques C."/>
            <person name="Iampietro C."/>
            <person name="Lluch J."/>
            <person name="Castinel A."/>
            <person name="Donnadieu C."/>
            <person name="Desvignes T."/>
            <person name="Floi Bucao C."/>
            <person name="Jouanno E."/>
            <person name="Wen M."/>
            <person name="Mejri S."/>
            <person name="Dirks R."/>
            <person name="Jansen H."/>
            <person name="Henkel C."/>
            <person name="Chen W.J."/>
            <person name="Zahm M."/>
            <person name="Cabau C."/>
            <person name="Klopp C."/>
            <person name="Thompson A.W."/>
            <person name="Robinson-Rechavi M."/>
            <person name="Braasch I."/>
            <person name="Lecointre G."/>
            <person name="Bobe J."/>
            <person name="Postlethwait J.H."/>
            <person name="Berthelot C."/>
            <person name="Roest Crollius H."/>
            <person name="Guiguen Y."/>
        </authorList>
    </citation>
    <scope>NUCLEOTIDE SEQUENCE</scope>
    <source>
        <strain evidence="9">Concon-B</strain>
    </source>
</reference>
<gene>
    <name evidence="9" type="ORF">COCON_G00230770</name>
</gene>
<dbReference type="EMBL" id="JAFJMO010000019">
    <property type="protein sequence ID" value="KAJ8249861.1"/>
    <property type="molecule type" value="Genomic_DNA"/>
</dbReference>
<dbReference type="InterPro" id="IPR024270">
    <property type="entry name" value="Urocortin_II/III"/>
</dbReference>
<dbReference type="GO" id="GO:0007189">
    <property type="term" value="P:adenylate cyclase-activating G protein-coupled receptor signaling pathway"/>
    <property type="evidence" value="ECO:0007669"/>
    <property type="project" value="TreeGrafter"/>
</dbReference>
<dbReference type="InterPro" id="IPR000187">
    <property type="entry name" value="CRF"/>
</dbReference>
<comment type="similarity">
    <text evidence="2">Belongs to the sauvagine/corticotropin-releasing factor/urotensin I family.</text>
</comment>
<evidence type="ECO:0000256" key="7">
    <source>
        <dbReference type="ARBA" id="ARBA00025160"/>
    </source>
</evidence>
<evidence type="ECO:0000256" key="5">
    <source>
        <dbReference type="ARBA" id="ARBA00022702"/>
    </source>
</evidence>